<dbReference type="Proteomes" id="UP000325313">
    <property type="component" value="Unassembled WGS sequence"/>
</dbReference>
<evidence type="ECO:0000313" key="4">
    <source>
        <dbReference type="EMBL" id="KAA1091188.1"/>
    </source>
</evidence>
<dbReference type="OrthoDB" id="10503562at2759"/>
<feature type="region of interest" description="Disordered" evidence="1">
    <location>
        <begin position="185"/>
        <end position="276"/>
    </location>
</feature>
<proteinExistence type="predicted"/>
<feature type="compositionally biased region" description="Pro residues" evidence="1">
    <location>
        <begin position="204"/>
        <end position="214"/>
    </location>
</feature>
<evidence type="ECO:0000256" key="1">
    <source>
        <dbReference type="SAM" id="MobiDB-lite"/>
    </source>
</evidence>
<feature type="signal peptide" evidence="2">
    <location>
        <begin position="1"/>
        <end position="18"/>
    </location>
</feature>
<feature type="chain" id="PRO_5036137229" evidence="2">
    <location>
        <begin position="19"/>
        <end position="276"/>
    </location>
</feature>
<dbReference type="AlphaFoldDB" id="A0A5B0MID8"/>
<reference evidence="5 6" key="1">
    <citation type="submission" date="2019-05" db="EMBL/GenBank/DDBJ databases">
        <title>Emergence of the Ug99 lineage of the wheat stem rust pathogen through somatic hybridization.</title>
        <authorList>
            <person name="Li F."/>
            <person name="Upadhyaya N.M."/>
            <person name="Sperschneider J."/>
            <person name="Matny O."/>
            <person name="Nguyen-Phuc H."/>
            <person name="Mago R."/>
            <person name="Raley C."/>
            <person name="Miller M.E."/>
            <person name="Silverstein K.A.T."/>
            <person name="Henningsen E."/>
            <person name="Hirsch C.D."/>
            <person name="Visser B."/>
            <person name="Pretorius Z.A."/>
            <person name="Steffenson B.J."/>
            <person name="Schwessinger B."/>
            <person name="Dodds P.N."/>
            <person name="Figueroa M."/>
        </authorList>
    </citation>
    <scope>NUCLEOTIDE SEQUENCE [LARGE SCALE GENOMIC DNA]</scope>
    <source>
        <strain evidence="4">21-0</strain>
        <strain evidence="3 6">Ug99</strain>
    </source>
</reference>
<dbReference type="EMBL" id="VSWC01000092">
    <property type="protein sequence ID" value="KAA1091188.1"/>
    <property type="molecule type" value="Genomic_DNA"/>
</dbReference>
<evidence type="ECO:0000256" key="2">
    <source>
        <dbReference type="SAM" id="SignalP"/>
    </source>
</evidence>
<feature type="compositionally biased region" description="Low complexity" evidence="1">
    <location>
        <begin position="185"/>
        <end position="195"/>
    </location>
</feature>
<keyword evidence="2" id="KW-0732">Signal</keyword>
<gene>
    <name evidence="4" type="ORF">PGT21_027950</name>
    <name evidence="3" type="ORF">PGTUg99_019885</name>
</gene>
<organism evidence="3 6">
    <name type="scientific">Puccinia graminis f. sp. tritici</name>
    <dbReference type="NCBI Taxonomy" id="56615"/>
    <lineage>
        <taxon>Eukaryota</taxon>
        <taxon>Fungi</taxon>
        <taxon>Dikarya</taxon>
        <taxon>Basidiomycota</taxon>
        <taxon>Pucciniomycotina</taxon>
        <taxon>Pucciniomycetes</taxon>
        <taxon>Pucciniales</taxon>
        <taxon>Pucciniaceae</taxon>
        <taxon>Puccinia</taxon>
    </lineage>
</organism>
<feature type="compositionally biased region" description="Basic and acidic residues" evidence="1">
    <location>
        <begin position="30"/>
        <end position="48"/>
    </location>
</feature>
<evidence type="ECO:0000313" key="5">
    <source>
        <dbReference type="Proteomes" id="UP000324748"/>
    </source>
</evidence>
<protein>
    <submittedName>
        <fullName evidence="3">Uncharacterized protein</fullName>
    </submittedName>
</protein>
<feature type="compositionally biased region" description="Low complexity" evidence="1">
    <location>
        <begin position="248"/>
        <end position="276"/>
    </location>
</feature>
<feature type="compositionally biased region" description="Pro residues" evidence="1">
    <location>
        <begin position="51"/>
        <end position="72"/>
    </location>
</feature>
<sequence length="276" mass="27075">MQFFTLLLCALMSSSALTAQPGRGSIRQRRSLDHEIKENWMIRKRDGDAPGAPPTPAPGAPPTTAPGAPPTTAPGAAPTTAPGAAPTTAPGAPPAGGSAGSTAAAVNILSTVDPADLKNLITEFLNSPVTPGAPPTTTKVGKTKALEMYAKVEEAQKAGQMAPLSPRAAQLFLRIVKRLEGTVTGASGAGASAGKSSKKARRAAPPPGGAPAPTPSTAGSTPGGKNMKDLLKAFIDTLPELTPGAAGGSPSPAPGAGAAPASAPPSTGARAAKGKK</sequence>
<feature type="compositionally biased region" description="Low complexity" evidence="1">
    <location>
        <begin position="215"/>
        <end position="225"/>
    </location>
</feature>
<evidence type="ECO:0000313" key="3">
    <source>
        <dbReference type="EMBL" id="KAA1075836.1"/>
    </source>
</evidence>
<keyword evidence="5" id="KW-1185">Reference proteome</keyword>
<feature type="compositionally biased region" description="Low complexity" evidence="1">
    <location>
        <begin position="73"/>
        <end position="90"/>
    </location>
</feature>
<evidence type="ECO:0000313" key="6">
    <source>
        <dbReference type="Proteomes" id="UP000325313"/>
    </source>
</evidence>
<accession>A0A5B0MID8</accession>
<dbReference type="Proteomes" id="UP000324748">
    <property type="component" value="Unassembled WGS sequence"/>
</dbReference>
<dbReference type="EMBL" id="VDEP01000471">
    <property type="protein sequence ID" value="KAA1075836.1"/>
    <property type="molecule type" value="Genomic_DNA"/>
</dbReference>
<comment type="caution">
    <text evidence="3">The sequence shown here is derived from an EMBL/GenBank/DDBJ whole genome shotgun (WGS) entry which is preliminary data.</text>
</comment>
<name>A0A5B0MID8_PUCGR</name>
<feature type="region of interest" description="Disordered" evidence="1">
    <location>
        <begin position="19"/>
        <end position="101"/>
    </location>
</feature>